<sequence>MVKNAEDLIEISRENAFGGVGSLFIVDYLSEKECKGKLNFLRRLRLEPGSSLGEHSHTSNFEIYFILKGEGLLIDDGIEKKVGVGDMIYTADGSSHSLINQGVEDLEFLAFIIPE</sequence>
<dbReference type="RefSeq" id="WP_129491121.1">
    <property type="nucleotide sequence ID" value="NZ_JAMGTM010000003.1"/>
</dbReference>
<reference evidence="3 4" key="1">
    <citation type="submission" date="2019-01" db="EMBL/GenBank/DDBJ databases">
        <title>Fusobacterium necrophorum Isolated From the Uterus of Dairy Cows.</title>
        <authorList>
            <person name="Francis A.M."/>
        </authorList>
    </citation>
    <scope>NUCLEOTIDE SEQUENCE [LARGE SCALE GENOMIC DNA]</scope>
    <source>
        <strain evidence="3 4">KG35</strain>
    </source>
</reference>
<evidence type="ECO:0000313" key="3">
    <source>
        <dbReference type="EMBL" id="RXZ69681.1"/>
    </source>
</evidence>
<gene>
    <name evidence="3" type="ORF">EPT53_06250</name>
</gene>
<protein>
    <submittedName>
        <fullName evidence="3">Cupin domain-containing protein</fullName>
    </submittedName>
</protein>
<dbReference type="InterPro" id="IPR051610">
    <property type="entry name" value="GPI/OXD"/>
</dbReference>
<dbReference type="InterPro" id="IPR011051">
    <property type="entry name" value="RmlC_Cupin_sf"/>
</dbReference>
<dbReference type="InterPro" id="IPR013096">
    <property type="entry name" value="Cupin_2"/>
</dbReference>
<evidence type="ECO:0000256" key="1">
    <source>
        <dbReference type="ARBA" id="ARBA00022723"/>
    </source>
</evidence>
<evidence type="ECO:0000313" key="4">
    <source>
        <dbReference type="Proteomes" id="UP000289216"/>
    </source>
</evidence>
<dbReference type="InterPro" id="IPR014710">
    <property type="entry name" value="RmlC-like_jellyroll"/>
</dbReference>
<organism evidence="3 4">
    <name type="scientific">Fusobacterium necrophorum</name>
    <dbReference type="NCBI Taxonomy" id="859"/>
    <lineage>
        <taxon>Bacteria</taxon>
        <taxon>Fusobacteriati</taxon>
        <taxon>Fusobacteriota</taxon>
        <taxon>Fusobacteriia</taxon>
        <taxon>Fusobacteriales</taxon>
        <taxon>Fusobacteriaceae</taxon>
        <taxon>Fusobacterium</taxon>
    </lineage>
</organism>
<dbReference type="PANTHER" id="PTHR35848:SF6">
    <property type="entry name" value="CUPIN TYPE-2 DOMAIN-CONTAINING PROTEIN"/>
    <property type="match status" value="1"/>
</dbReference>
<evidence type="ECO:0000259" key="2">
    <source>
        <dbReference type="Pfam" id="PF07883"/>
    </source>
</evidence>
<dbReference type="Gene3D" id="2.60.120.10">
    <property type="entry name" value="Jelly Rolls"/>
    <property type="match status" value="1"/>
</dbReference>
<proteinExistence type="predicted"/>
<dbReference type="AlphaFoldDB" id="A0A4Q2L135"/>
<dbReference type="PANTHER" id="PTHR35848">
    <property type="entry name" value="OXALATE-BINDING PROTEIN"/>
    <property type="match status" value="1"/>
</dbReference>
<dbReference type="EMBL" id="SBAP01000013">
    <property type="protein sequence ID" value="RXZ69681.1"/>
    <property type="molecule type" value="Genomic_DNA"/>
</dbReference>
<dbReference type="GO" id="GO:0046872">
    <property type="term" value="F:metal ion binding"/>
    <property type="evidence" value="ECO:0007669"/>
    <property type="project" value="UniProtKB-KW"/>
</dbReference>
<dbReference type="Pfam" id="PF07883">
    <property type="entry name" value="Cupin_2"/>
    <property type="match status" value="1"/>
</dbReference>
<keyword evidence="1" id="KW-0479">Metal-binding</keyword>
<dbReference type="SUPFAM" id="SSF51182">
    <property type="entry name" value="RmlC-like cupins"/>
    <property type="match status" value="1"/>
</dbReference>
<accession>A0A4Q2L135</accession>
<dbReference type="Proteomes" id="UP000289216">
    <property type="component" value="Unassembled WGS sequence"/>
</dbReference>
<feature type="domain" description="Cupin type-2" evidence="2">
    <location>
        <begin position="44"/>
        <end position="110"/>
    </location>
</feature>
<name>A0A4Q2L135_9FUSO</name>
<dbReference type="CDD" id="cd02221">
    <property type="entry name" value="cupin_TM1287-like"/>
    <property type="match status" value="1"/>
</dbReference>
<comment type="caution">
    <text evidence="3">The sequence shown here is derived from an EMBL/GenBank/DDBJ whole genome shotgun (WGS) entry which is preliminary data.</text>
</comment>